<reference evidence="1 2" key="1">
    <citation type="submission" date="2021-03" db="EMBL/GenBank/DDBJ databases">
        <title>Fibrella sp. HMF5405 genome sequencing and assembly.</title>
        <authorList>
            <person name="Kang H."/>
            <person name="Kim H."/>
            <person name="Bae S."/>
            <person name="Joh K."/>
        </authorList>
    </citation>
    <scope>NUCLEOTIDE SEQUENCE [LARGE SCALE GENOMIC DNA]</scope>
    <source>
        <strain evidence="1 2">HMF5405</strain>
    </source>
</reference>
<dbReference type="EMBL" id="JAFMYW010000067">
    <property type="protein sequence ID" value="MBO0953368.1"/>
    <property type="molecule type" value="Genomic_DNA"/>
</dbReference>
<protein>
    <recommendedName>
        <fullName evidence="3">TonB-dependent receptor</fullName>
    </recommendedName>
</protein>
<proteinExistence type="predicted"/>
<name>A0ABS3JV81_9BACT</name>
<comment type="caution">
    <text evidence="1">The sequence shown here is derived from an EMBL/GenBank/DDBJ whole genome shotgun (WGS) entry which is preliminary data.</text>
</comment>
<dbReference type="Proteomes" id="UP000664628">
    <property type="component" value="Unassembled WGS sequence"/>
</dbReference>
<evidence type="ECO:0000313" key="2">
    <source>
        <dbReference type="Proteomes" id="UP000664628"/>
    </source>
</evidence>
<dbReference type="RefSeq" id="WP_207333315.1">
    <property type="nucleotide sequence ID" value="NZ_JAFMYW010000067.1"/>
</dbReference>
<keyword evidence="2" id="KW-1185">Reference proteome</keyword>
<gene>
    <name evidence="1" type="ORF">J2I46_32675</name>
</gene>
<evidence type="ECO:0000313" key="1">
    <source>
        <dbReference type="EMBL" id="MBO0953368.1"/>
    </source>
</evidence>
<sequence>IPASILGLTKFVKTFNIALTGRNLLMLRPKTNVFTDPEYSLDNSNAQGTTNEYQTPPTRFYGFRVGIGF</sequence>
<evidence type="ECO:0008006" key="3">
    <source>
        <dbReference type="Google" id="ProtNLM"/>
    </source>
</evidence>
<organism evidence="1 2">
    <name type="scientific">Fibrella forsythiae</name>
    <dbReference type="NCBI Taxonomy" id="2817061"/>
    <lineage>
        <taxon>Bacteria</taxon>
        <taxon>Pseudomonadati</taxon>
        <taxon>Bacteroidota</taxon>
        <taxon>Cytophagia</taxon>
        <taxon>Cytophagales</taxon>
        <taxon>Spirosomataceae</taxon>
        <taxon>Fibrella</taxon>
    </lineage>
</organism>
<feature type="non-terminal residue" evidence="1">
    <location>
        <position position="1"/>
    </location>
</feature>
<accession>A0ABS3JV81</accession>